<evidence type="ECO:0000256" key="2">
    <source>
        <dbReference type="ARBA" id="ARBA00022475"/>
    </source>
</evidence>
<evidence type="ECO:0000259" key="25">
    <source>
        <dbReference type="SMART" id="SM00918"/>
    </source>
</evidence>
<evidence type="ECO:0000313" key="27">
    <source>
        <dbReference type="Proteomes" id="UP001108240"/>
    </source>
</evidence>
<reference evidence="26" key="2">
    <citation type="submission" date="2025-09" db="UniProtKB">
        <authorList>
            <consortium name="Ensembl"/>
        </authorList>
    </citation>
    <scope>IDENTIFICATION</scope>
</reference>
<dbReference type="GeneTree" id="ENSGT00940000155677"/>
<evidence type="ECO:0000256" key="14">
    <source>
        <dbReference type="ARBA" id="ARBA00023257"/>
    </source>
</evidence>
<feature type="binding site" evidence="20">
    <location>
        <position position="677"/>
    </location>
    <ligand>
        <name>L-glutamate</name>
        <dbReference type="ChEBI" id="CHEBI:29985"/>
    </ligand>
</feature>
<keyword evidence="9 23" id="KW-0472">Membrane</keyword>
<evidence type="ECO:0000256" key="15">
    <source>
        <dbReference type="ARBA" id="ARBA00023286"/>
    </source>
</evidence>
<dbReference type="PANTHER" id="PTHR18966">
    <property type="entry name" value="IONOTROPIC GLUTAMATE RECEPTOR"/>
    <property type="match status" value="1"/>
</dbReference>
<dbReference type="SMART" id="SM00918">
    <property type="entry name" value="Lig_chan-Glu_bd"/>
    <property type="match status" value="1"/>
</dbReference>
<reference evidence="26" key="1">
    <citation type="submission" date="2025-08" db="UniProtKB">
        <authorList>
            <consortium name="Ensembl"/>
        </authorList>
    </citation>
    <scope>IDENTIFICATION</scope>
</reference>
<dbReference type="InterPro" id="IPR019594">
    <property type="entry name" value="Glu/Gly-bd"/>
</dbReference>
<dbReference type="GO" id="GO:0045211">
    <property type="term" value="C:postsynaptic membrane"/>
    <property type="evidence" value="ECO:0007669"/>
    <property type="project" value="UniProtKB-SubCell"/>
</dbReference>
<dbReference type="Proteomes" id="UP001108240">
    <property type="component" value="Unplaced"/>
</dbReference>
<feature type="binding site" evidence="20">
    <location>
        <position position="507"/>
    </location>
    <ligand>
        <name>L-glutamate</name>
        <dbReference type="ChEBI" id="CHEBI:29985"/>
    </ligand>
</feature>
<evidence type="ECO:0000256" key="1">
    <source>
        <dbReference type="ARBA" id="ARBA00022448"/>
    </source>
</evidence>
<evidence type="ECO:0000256" key="13">
    <source>
        <dbReference type="ARBA" id="ARBA00023180"/>
    </source>
</evidence>
<feature type="binding site" evidence="20">
    <location>
        <position position="728"/>
    </location>
    <ligand>
        <name>L-glutamate</name>
        <dbReference type="ChEBI" id="CHEBI:29985"/>
    </ligand>
</feature>
<evidence type="ECO:0000256" key="11">
    <source>
        <dbReference type="ARBA" id="ARBA00023157"/>
    </source>
</evidence>
<dbReference type="CDD" id="cd13727">
    <property type="entry name" value="PBP2_iGluR_AMPA_GluR4"/>
    <property type="match status" value="1"/>
</dbReference>
<evidence type="ECO:0000256" key="8">
    <source>
        <dbReference type="ARBA" id="ARBA00023065"/>
    </source>
</evidence>
<keyword evidence="11 22" id="KW-1015">Disulfide bond</keyword>
<dbReference type="PRINTS" id="PR00177">
    <property type="entry name" value="NMDARECEPTOR"/>
</dbReference>
<evidence type="ECO:0000256" key="16">
    <source>
        <dbReference type="ARBA" id="ARBA00023288"/>
    </source>
</evidence>
<dbReference type="FunFam" id="1.10.287.70:FF:000067">
    <property type="entry name" value="glutamate receptor 2 isoform X1"/>
    <property type="match status" value="1"/>
</dbReference>
<dbReference type="InterPro" id="IPR001828">
    <property type="entry name" value="ANF_lig-bd_rcpt"/>
</dbReference>
<evidence type="ECO:0000313" key="26">
    <source>
        <dbReference type="Ensembl" id="ENSCCRP00000043991.2"/>
    </source>
</evidence>
<evidence type="ECO:0000256" key="5">
    <source>
        <dbReference type="ARBA" id="ARBA00022729"/>
    </source>
</evidence>
<comment type="function">
    <text evidence="23">Receptor for glutamate that functions as a ligand-gated ion channel in the central nervous system and plays an important role in excitatory synaptic transmission. L-glutamate acts as an excitatory neurotransmitter at many synapses in the central nervous system.</text>
</comment>
<keyword evidence="15 23" id="KW-1071">Ligand-gated ion channel</keyword>
<dbReference type="SMART" id="SM00079">
    <property type="entry name" value="PBPe"/>
    <property type="match status" value="1"/>
</dbReference>
<keyword evidence="12 23" id="KW-0675">Receptor</keyword>
<feature type="transmembrane region" description="Helical" evidence="23">
    <location>
        <begin position="543"/>
        <end position="565"/>
    </location>
</feature>
<evidence type="ECO:0000256" key="4">
    <source>
        <dbReference type="ARBA" id="ARBA00022692"/>
    </source>
</evidence>
<evidence type="ECO:0000256" key="21">
    <source>
        <dbReference type="PIRSR" id="PIRSR601508-2"/>
    </source>
</evidence>
<feature type="transmembrane region" description="Helical" evidence="23">
    <location>
        <begin position="818"/>
        <end position="840"/>
    </location>
</feature>
<dbReference type="FunFam" id="3.40.190.10:FF:000001">
    <property type="entry name" value="Glutamate receptor ionotropic, kainate 2"/>
    <property type="match status" value="1"/>
</dbReference>
<keyword evidence="17 23" id="KW-0407">Ion channel</keyword>
<feature type="disulfide bond" evidence="22">
    <location>
        <begin position="84"/>
        <end position="331"/>
    </location>
</feature>
<evidence type="ECO:0000259" key="24">
    <source>
        <dbReference type="SMART" id="SM00079"/>
    </source>
</evidence>
<comment type="subcellular location">
    <subcellularLocation>
        <location evidence="18 23">Postsynaptic cell membrane</location>
        <topology evidence="18 23">Multi-pass membrane protein</topology>
    </subcellularLocation>
</comment>
<keyword evidence="3" id="KW-0597">Phosphoprotein</keyword>
<feature type="site" description="Interaction with the cone snail toxin Con-ikot-ikot" evidence="21">
    <location>
        <position position="775"/>
    </location>
</feature>
<accession>A0A8C1CA77</accession>
<dbReference type="FunFam" id="3.40.190.10:FF:000666">
    <property type="entry name" value="Glutamate receptor, ionotropic, AMPA 2a"/>
    <property type="match status" value="1"/>
</dbReference>
<feature type="site" description="Crucial to convey clamshell closure to channel opening" evidence="21">
    <location>
        <position position="656"/>
    </location>
</feature>
<dbReference type="Gene3D" id="1.10.287.70">
    <property type="match status" value="2"/>
</dbReference>
<dbReference type="AlphaFoldDB" id="A0A8C1CA77"/>
<evidence type="ECO:0000256" key="22">
    <source>
        <dbReference type="PIRSR" id="PIRSR601508-3"/>
    </source>
</evidence>
<dbReference type="InterPro" id="IPR001508">
    <property type="entry name" value="Iono_Glu_rcpt_met"/>
</dbReference>
<proteinExistence type="inferred from homology"/>
<sequence length="878" mass="98948">MRISCNQLLLLFSCVWGLTMGAFPSSVQIGGLFIRNTDQEYTAFRLAIFLHNTSPNASEAPFNLVPHVDNIETANSFAVTNAFCSQYSRGVFAIFGLYDKRSVHTLTSFCGALHISLITPSFPTEGESQFILQLRPSIRGALLSLLDHYDWNRFVFLYDTDRGYSILQAIMEKAGQNSWQVSAICVENFNDASYRQLLEDLDRRQEKTFVIDLEAERLNNMLEQIVSVGKHVKGYHYIMANLGFKDINLERFMHGGANVTGFQLVDFSNPMVIKLMQRWNKLDQREYPGSDAPPKYTSALTYDGVMVMAEAFRNLRRQKVDISRRGNAGDCLANPAAPWNQGIDMERTLKQVRLQGLTGNVQFDHYGRRVNYTMDVFELKSNGPRRIGYWNDADKLVLTQDQALLPNETSGMENRTVIVTTIMEGPYVMLKKNWEMYEGNEQYEGYCVDLAYEIAKHIGFKYKISIVPDGKYGARDPETKIWNGMVGELVYGKAEIAVAPLTITLVREEVIDFSKPFMSLGISIMIKKPQKSKPGVFSFLDPLAYEIWMCIVFAYIGVSVVLFLVSRFSPYEWHTEEPEEGTDGLPSDQPPNEFGIFNSLWFSLGAFMQQGCDISPRSLSGRIVGGVWWFFTLIIISSYTANLAAFLTVERMVSPIESAEDLAKQTDIAYGTLDSGSTKEFFRRSKIAVYEKMWSYMKSAEPTVFTKTTAEGVARVRKSKGKYAFLLESTMNEYTEQRKPCDTMKVGGNLDSKGYGVATPKGSQLRTPVNLAVLKLSESGILDKLKNKWWYDKGECGPKDSGSKDKSSQALSLSNVAGVFYILVGGLGLAMLVALIEFCYKSRNEAKRMKVEHPTHSTQSLATYREGYNVYATEGVEM</sequence>
<keyword evidence="6 23" id="KW-1133">Transmembrane helix</keyword>
<dbReference type="Pfam" id="PF00060">
    <property type="entry name" value="Lig_chan"/>
    <property type="match status" value="1"/>
</dbReference>
<dbReference type="Ensembl" id="ENSCCRT00000047684.2">
    <property type="protein sequence ID" value="ENSCCRP00000043991.2"/>
    <property type="gene ID" value="ENSCCRG00000064152.1"/>
</dbReference>
<feature type="transmembrane region" description="Helical" evidence="23">
    <location>
        <begin position="627"/>
        <end position="649"/>
    </location>
</feature>
<feature type="chain" id="PRO_5039961318" description="Glutamate receptor" evidence="23">
    <location>
        <begin position="22"/>
        <end position="878"/>
    </location>
</feature>
<dbReference type="InterPro" id="IPR001320">
    <property type="entry name" value="Iontro_rcpt_C"/>
</dbReference>
<dbReference type="GO" id="GO:0022824">
    <property type="term" value="F:transmitter-gated monoatomic ion channel activity"/>
    <property type="evidence" value="ECO:0007669"/>
    <property type="project" value="UniProtKB-ARBA"/>
</dbReference>
<evidence type="ECO:0000256" key="19">
    <source>
        <dbReference type="ARBA" id="ARBA00036634"/>
    </source>
</evidence>
<organism evidence="26 27">
    <name type="scientific">Cyprinus carpio carpio</name>
    <dbReference type="NCBI Taxonomy" id="630221"/>
    <lineage>
        <taxon>Eukaryota</taxon>
        <taxon>Metazoa</taxon>
        <taxon>Chordata</taxon>
        <taxon>Craniata</taxon>
        <taxon>Vertebrata</taxon>
        <taxon>Euteleostomi</taxon>
        <taxon>Actinopterygii</taxon>
        <taxon>Neopterygii</taxon>
        <taxon>Teleostei</taxon>
        <taxon>Ostariophysi</taxon>
        <taxon>Cypriniformes</taxon>
        <taxon>Cyprinidae</taxon>
        <taxon>Cyprininae</taxon>
        <taxon>Cyprinus</taxon>
    </lineage>
</organism>
<feature type="binding site" evidence="20">
    <location>
        <position position="678"/>
    </location>
    <ligand>
        <name>L-glutamate</name>
        <dbReference type="ChEBI" id="CHEBI:29985"/>
    </ligand>
</feature>
<evidence type="ECO:0000256" key="18">
    <source>
        <dbReference type="ARBA" id="ARBA00034104"/>
    </source>
</evidence>
<dbReference type="Pfam" id="PF01094">
    <property type="entry name" value="ANF_receptor"/>
    <property type="match status" value="1"/>
</dbReference>
<protein>
    <recommendedName>
        <fullName evidence="23">Glutamate receptor</fullName>
    </recommendedName>
</protein>
<dbReference type="Gene3D" id="3.40.50.2300">
    <property type="match status" value="2"/>
</dbReference>
<dbReference type="InterPro" id="IPR028082">
    <property type="entry name" value="Peripla_BP_I"/>
</dbReference>
<keyword evidence="10" id="KW-0564">Palmitate</keyword>
<keyword evidence="8 23" id="KW-0406">Ion transport</keyword>
<feature type="binding site" evidence="20">
    <location>
        <position position="502"/>
    </location>
    <ligand>
        <name>L-glutamate</name>
        <dbReference type="ChEBI" id="CHEBI:29985"/>
    </ligand>
</feature>
<evidence type="ECO:0000256" key="23">
    <source>
        <dbReference type="RuleBase" id="RU367118"/>
    </source>
</evidence>
<dbReference type="FunFam" id="3.40.50.2300:FF:000004">
    <property type="entry name" value="Glutamate receptor, ionotropic, AMPA 2"/>
    <property type="match status" value="1"/>
</dbReference>
<evidence type="ECO:0000256" key="20">
    <source>
        <dbReference type="PIRSR" id="PIRSR601508-1"/>
    </source>
</evidence>
<comment type="similarity">
    <text evidence="23">Belongs to the glutamate-gated ion channel (TC 1.A.10.1) family.</text>
</comment>
<feature type="site" description="Interaction with the cone snail toxin Con-ikot-ikot" evidence="21">
    <location>
        <position position="683"/>
    </location>
</feature>
<keyword evidence="16" id="KW-0449">Lipoprotein</keyword>
<evidence type="ECO:0000256" key="9">
    <source>
        <dbReference type="ARBA" id="ARBA00023136"/>
    </source>
</evidence>
<name>A0A8C1CA77_CYPCA</name>
<evidence type="ECO:0000256" key="6">
    <source>
        <dbReference type="ARBA" id="ARBA00022989"/>
    </source>
</evidence>
<dbReference type="OMA" id="VWAYDTM"/>
<evidence type="ECO:0000256" key="3">
    <source>
        <dbReference type="ARBA" id="ARBA00022553"/>
    </source>
</evidence>
<dbReference type="GO" id="GO:0007166">
    <property type="term" value="P:cell surface receptor signaling pathway"/>
    <property type="evidence" value="ECO:0007669"/>
    <property type="project" value="UniProtKB-ARBA"/>
</dbReference>
<evidence type="ECO:0000256" key="17">
    <source>
        <dbReference type="ARBA" id="ARBA00023303"/>
    </source>
</evidence>
<feature type="domain" description="Ionotropic glutamate receptor L-glutamate and glycine-binding" evidence="25">
    <location>
        <begin position="426"/>
        <end position="491"/>
    </location>
</feature>
<keyword evidence="1 23" id="KW-0813">Transport</keyword>
<dbReference type="Gene3D" id="3.40.190.10">
    <property type="entry name" value="Periplasmic binding protein-like II"/>
    <property type="match status" value="2"/>
</dbReference>
<dbReference type="InterPro" id="IPR015683">
    <property type="entry name" value="Ionotropic_Glu_rcpt"/>
</dbReference>
<feature type="disulfide bond" evidence="22">
    <location>
        <begin position="741"/>
        <end position="796"/>
    </location>
</feature>
<keyword evidence="13" id="KW-0325">Glycoprotein</keyword>
<keyword evidence="2 23" id="KW-1003">Cell membrane</keyword>
<keyword evidence="7 23" id="KW-0770">Synapse</keyword>
<keyword evidence="5 23" id="KW-0732">Signal</keyword>
<dbReference type="Pfam" id="PF10613">
    <property type="entry name" value="Lig_chan-Glu_bd"/>
    <property type="match status" value="1"/>
</dbReference>
<feature type="signal peptide" evidence="23">
    <location>
        <begin position="1"/>
        <end position="21"/>
    </location>
</feature>
<keyword evidence="27" id="KW-1185">Reference proteome</keyword>
<keyword evidence="4 23" id="KW-0812">Transmembrane</keyword>
<comment type="catalytic activity">
    <reaction evidence="19">
        <text>Ca(2+)(in) = Ca(2+)(out)</text>
        <dbReference type="Rhea" id="RHEA:29671"/>
        <dbReference type="ChEBI" id="CHEBI:29108"/>
    </reaction>
</comment>
<evidence type="ECO:0000256" key="7">
    <source>
        <dbReference type="ARBA" id="ARBA00023018"/>
    </source>
</evidence>
<keyword evidence="14 23" id="KW-0628">Postsynaptic cell membrane</keyword>
<feature type="site" description="Interaction with the cone snail toxin Con-ikot-ikot" evidence="21">
    <location>
        <position position="475"/>
    </location>
</feature>
<feature type="binding site" evidence="20">
    <location>
        <position position="500"/>
    </location>
    <ligand>
        <name>L-glutamate</name>
        <dbReference type="ChEBI" id="CHEBI:29985"/>
    </ligand>
</feature>
<evidence type="ECO:0000256" key="10">
    <source>
        <dbReference type="ARBA" id="ARBA00023139"/>
    </source>
</evidence>
<evidence type="ECO:0000256" key="12">
    <source>
        <dbReference type="ARBA" id="ARBA00023170"/>
    </source>
</evidence>
<dbReference type="SUPFAM" id="SSF81324">
    <property type="entry name" value="Voltage-gated potassium channels"/>
    <property type="match status" value="1"/>
</dbReference>
<dbReference type="SUPFAM" id="SSF53822">
    <property type="entry name" value="Periplasmic binding protein-like I"/>
    <property type="match status" value="1"/>
</dbReference>
<dbReference type="SUPFAM" id="SSF53850">
    <property type="entry name" value="Periplasmic binding protein-like II"/>
    <property type="match status" value="1"/>
</dbReference>
<feature type="domain" description="Ionotropic glutamate receptor C-terminal" evidence="24">
    <location>
        <begin position="416"/>
        <end position="792"/>
    </location>
</feature>